<proteinExistence type="predicted"/>
<dbReference type="AlphaFoldDB" id="A0A2W1BIG8"/>
<protein>
    <submittedName>
        <fullName evidence="1">Uncharacterized protein</fullName>
    </submittedName>
</protein>
<name>A0A2W1BIG8_HELAM</name>
<gene>
    <name evidence="1" type="primary">HaOG207116</name>
    <name evidence="1" type="ORF">B5X24_HaOG207116</name>
</gene>
<evidence type="ECO:0000313" key="1">
    <source>
        <dbReference type="EMBL" id="PZC74852.1"/>
    </source>
</evidence>
<dbReference type="Proteomes" id="UP000249218">
    <property type="component" value="Unassembled WGS sequence"/>
</dbReference>
<organism evidence="1 2">
    <name type="scientific">Helicoverpa armigera</name>
    <name type="common">Cotton bollworm</name>
    <name type="synonym">Heliothis armigera</name>
    <dbReference type="NCBI Taxonomy" id="29058"/>
    <lineage>
        <taxon>Eukaryota</taxon>
        <taxon>Metazoa</taxon>
        <taxon>Ecdysozoa</taxon>
        <taxon>Arthropoda</taxon>
        <taxon>Hexapoda</taxon>
        <taxon>Insecta</taxon>
        <taxon>Pterygota</taxon>
        <taxon>Neoptera</taxon>
        <taxon>Endopterygota</taxon>
        <taxon>Lepidoptera</taxon>
        <taxon>Glossata</taxon>
        <taxon>Ditrysia</taxon>
        <taxon>Noctuoidea</taxon>
        <taxon>Noctuidae</taxon>
        <taxon>Heliothinae</taxon>
        <taxon>Helicoverpa</taxon>
    </lineage>
</organism>
<accession>A0A2W1BIG8</accession>
<sequence>MPSFPRRPLLDCVALRALESVRTVVTPGRLLTTDSMQVPPETTVSGEDLRHAVREGAVTPPEPLLKEGIYRHYGGLPCAGLRQSLPPVHHEIAPELRDNLPRQRGFPPVLCLLAQEDSPPEPTVAVRLVRKLLRGRSCGTPGLAYWHVQVVYSSRPYRTCPYRGPIKGHGPHDPHIEFTAGGRLGLPDWAEAA</sequence>
<reference evidence="1 2" key="1">
    <citation type="journal article" date="2017" name="BMC Biol.">
        <title>Genomic innovations, transcriptional plasticity and gene loss underlying the evolution and divergence of two highly polyphagous and invasive Helicoverpa pest species.</title>
        <authorList>
            <person name="Pearce S.L."/>
            <person name="Clarke D.F."/>
            <person name="East P.D."/>
            <person name="Elfekih S."/>
            <person name="Gordon K.H."/>
            <person name="Jermiin L.S."/>
            <person name="McGaughran A."/>
            <person name="Oakeshott J.G."/>
            <person name="Papanikolaou A."/>
            <person name="Perera O.P."/>
            <person name="Rane R.V."/>
            <person name="Richards S."/>
            <person name="Tay W.T."/>
            <person name="Walsh T.K."/>
            <person name="Anderson A."/>
            <person name="Anderson C.J."/>
            <person name="Asgari S."/>
            <person name="Board P.G."/>
            <person name="Bretschneider A."/>
            <person name="Campbell P.M."/>
            <person name="Chertemps T."/>
            <person name="Christeller J.T."/>
            <person name="Coppin C.W."/>
            <person name="Downes S.J."/>
            <person name="Duan G."/>
            <person name="Farnsworth C.A."/>
            <person name="Good R.T."/>
            <person name="Han L.B."/>
            <person name="Han Y.C."/>
            <person name="Hatje K."/>
            <person name="Horne I."/>
            <person name="Huang Y.P."/>
            <person name="Hughes D.S."/>
            <person name="Jacquin-Joly E."/>
            <person name="James W."/>
            <person name="Jhangiani S."/>
            <person name="Kollmar M."/>
            <person name="Kuwar S.S."/>
            <person name="Li S."/>
            <person name="Liu N.Y."/>
            <person name="Maibeche M.T."/>
            <person name="Miller J.R."/>
            <person name="Montagne N."/>
            <person name="Perry T."/>
            <person name="Qu J."/>
            <person name="Song S.V."/>
            <person name="Sutton G.G."/>
            <person name="Vogel H."/>
            <person name="Walenz B.P."/>
            <person name="Xu W."/>
            <person name="Zhang H.J."/>
            <person name="Zou Z."/>
            <person name="Batterham P."/>
            <person name="Edwards O.R."/>
            <person name="Feyereisen R."/>
            <person name="Gibbs R.A."/>
            <person name="Heckel D.G."/>
            <person name="McGrath A."/>
            <person name="Robin C."/>
            <person name="Scherer S.E."/>
            <person name="Worley K.C."/>
            <person name="Wu Y.D."/>
        </authorList>
    </citation>
    <scope>NUCLEOTIDE SEQUENCE [LARGE SCALE GENOMIC DNA]</scope>
    <source>
        <strain evidence="1">Harm_GR_Male_#8</strain>
        <tissue evidence="1">Whole organism</tissue>
    </source>
</reference>
<dbReference type="EMBL" id="KZ150024">
    <property type="protein sequence ID" value="PZC74852.1"/>
    <property type="molecule type" value="Genomic_DNA"/>
</dbReference>
<evidence type="ECO:0000313" key="2">
    <source>
        <dbReference type="Proteomes" id="UP000249218"/>
    </source>
</evidence>
<keyword evidence="2" id="KW-1185">Reference proteome</keyword>